<keyword evidence="3" id="KW-1185">Reference proteome</keyword>
<dbReference type="AlphaFoldDB" id="A0A0P9F6D3"/>
<evidence type="ECO:0000313" key="3">
    <source>
        <dbReference type="Proteomes" id="UP000050509"/>
    </source>
</evidence>
<organism evidence="2 3">
    <name type="scientific">Kouleothrix aurantiaca</name>
    <dbReference type="NCBI Taxonomy" id="186479"/>
    <lineage>
        <taxon>Bacteria</taxon>
        <taxon>Bacillati</taxon>
        <taxon>Chloroflexota</taxon>
        <taxon>Chloroflexia</taxon>
        <taxon>Chloroflexales</taxon>
        <taxon>Roseiflexineae</taxon>
        <taxon>Roseiflexaceae</taxon>
        <taxon>Kouleothrix</taxon>
    </lineage>
</organism>
<reference evidence="2 3" key="1">
    <citation type="submission" date="2015-09" db="EMBL/GenBank/DDBJ databases">
        <title>Draft genome sequence of Kouleothrix aurantiaca JCM 19913.</title>
        <authorList>
            <person name="Hemp J."/>
        </authorList>
    </citation>
    <scope>NUCLEOTIDE SEQUENCE [LARGE SCALE GENOMIC DNA]</scope>
    <source>
        <strain evidence="2 3">COM-B</strain>
    </source>
</reference>
<feature type="compositionally biased region" description="Low complexity" evidence="1">
    <location>
        <begin position="1"/>
        <end position="13"/>
    </location>
</feature>
<name>A0A0P9F6D3_9CHLR</name>
<feature type="non-terminal residue" evidence="2">
    <location>
        <position position="218"/>
    </location>
</feature>
<gene>
    <name evidence="2" type="ORF">SE17_41770</name>
</gene>
<dbReference type="EMBL" id="LJCR01003272">
    <property type="protein sequence ID" value="KPV47752.1"/>
    <property type="molecule type" value="Genomic_DNA"/>
</dbReference>
<dbReference type="Proteomes" id="UP000050509">
    <property type="component" value="Unassembled WGS sequence"/>
</dbReference>
<protein>
    <submittedName>
        <fullName evidence="2">Uncharacterized protein</fullName>
    </submittedName>
</protein>
<evidence type="ECO:0000313" key="2">
    <source>
        <dbReference type="EMBL" id="KPV47752.1"/>
    </source>
</evidence>
<proteinExistence type="predicted"/>
<sequence length="218" mass="22125">GAGAPNDEAAAADEPSERSGEDMPAADIATVTPELAFTAQPGVDMSAADLAPAAPELALTAQPDDEADLITDDLTLALTQGDLDLTTVPLFDGPEFALPPVDATIAATDEPQLWTGDQASTTADTFPPLDAASEVVASDESQLWAGEHTPVASDTLPQPDAPSGELSPALGEIGGFDFASFGDILPVLEQEQPMLADAQAAALPTALDASERPDAHAA</sequence>
<comment type="caution">
    <text evidence="2">The sequence shown here is derived from an EMBL/GenBank/DDBJ whole genome shotgun (WGS) entry which is preliminary data.</text>
</comment>
<feature type="non-terminal residue" evidence="2">
    <location>
        <position position="1"/>
    </location>
</feature>
<feature type="region of interest" description="Disordered" evidence="1">
    <location>
        <begin position="138"/>
        <end position="169"/>
    </location>
</feature>
<evidence type="ECO:0000256" key="1">
    <source>
        <dbReference type="SAM" id="MobiDB-lite"/>
    </source>
</evidence>
<feature type="region of interest" description="Disordered" evidence="1">
    <location>
        <begin position="1"/>
        <end position="28"/>
    </location>
</feature>
<accession>A0A0P9F6D3</accession>